<dbReference type="GO" id="GO:0005783">
    <property type="term" value="C:endoplasmic reticulum"/>
    <property type="evidence" value="ECO:0007669"/>
    <property type="project" value="UniProtKB-SubCell"/>
</dbReference>
<evidence type="ECO:0000256" key="3">
    <source>
        <dbReference type="ARBA" id="ARBA00004370"/>
    </source>
</evidence>
<dbReference type="OMA" id="SMPDLNR"/>
<dbReference type="InterPro" id="IPR029058">
    <property type="entry name" value="AB_hydrolase_fold"/>
</dbReference>
<evidence type="ECO:0000256" key="2">
    <source>
        <dbReference type="ARBA" id="ARBA00004240"/>
    </source>
</evidence>
<dbReference type="EMBL" id="CAFZ01000122">
    <property type="protein sequence ID" value="CCA71493.1"/>
    <property type="molecule type" value="Genomic_DNA"/>
</dbReference>
<accession>G4TJL2</accession>
<evidence type="ECO:0000256" key="7">
    <source>
        <dbReference type="ARBA" id="ARBA00023136"/>
    </source>
</evidence>
<keyword evidence="6" id="KW-0496">Mitochondrion</keyword>
<evidence type="ECO:0000256" key="5">
    <source>
        <dbReference type="ARBA" id="ARBA00022824"/>
    </source>
</evidence>
<evidence type="ECO:0000256" key="4">
    <source>
        <dbReference type="ARBA" id="ARBA00007920"/>
    </source>
</evidence>
<sequence>MSAPKSKIEDLGFEVLADGVDPIVDIVAIHGLDGHREKSWTADNGVMWLRDLLATDIPNARILTYGYDADTRSFEVTSTQTIFRHAQNFMKALARKRTGAAQQRPIIFLAHSLGGIVLKKALIIGHSQNSNADSQLHDILASTHTVIFFGTPHAGVKGIDLLQMVNRVISIYMKTNDIVLRHLKEHSSELEETQSMYLDASKDIHNVYFYEVYSTPTIAGRRDMIVPYHSATIAGERDATIEGLSADHVQIVKYHGKTDAKYDTVLYYLREALENVKPAVDRKRLIERRY</sequence>
<proteinExistence type="inferred from homology"/>
<dbReference type="InterPro" id="IPR052374">
    <property type="entry name" value="SERAC1"/>
</dbReference>
<dbReference type="Gene3D" id="3.40.50.1820">
    <property type="entry name" value="alpha/beta hydrolase"/>
    <property type="match status" value="1"/>
</dbReference>
<dbReference type="InParanoid" id="G4TJL2"/>
<dbReference type="PANTHER" id="PTHR48182">
    <property type="entry name" value="PROTEIN SERAC1"/>
    <property type="match status" value="1"/>
</dbReference>
<dbReference type="InterPro" id="IPR007751">
    <property type="entry name" value="DUF676_lipase-like"/>
</dbReference>
<dbReference type="Pfam" id="PF05057">
    <property type="entry name" value="DUF676"/>
    <property type="match status" value="1"/>
</dbReference>
<feature type="domain" description="DUF676" evidence="8">
    <location>
        <begin position="27"/>
        <end position="220"/>
    </location>
</feature>
<evidence type="ECO:0000259" key="8">
    <source>
        <dbReference type="Pfam" id="PF05057"/>
    </source>
</evidence>
<reference evidence="9 10" key="1">
    <citation type="journal article" date="2011" name="PLoS Pathog.">
        <title>Endophytic Life Strategies Decoded by Genome and Transcriptome Analyses of the Mutualistic Root Symbiont Piriformospora indica.</title>
        <authorList>
            <person name="Zuccaro A."/>
            <person name="Lahrmann U."/>
            <person name="Guldener U."/>
            <person name="Langen G."/>
            <person name="Pfiffi S."/>
            <person name="Biedenkopf D."/>
            <person name="Wong P."/>
            <person name="Samans B."/>
            <person name="Grimm C."/>
            <person name="Basiewicz M."/>
            <person name="Murat C."/>
            <person name="Martin F."/>
            <person name="Kogel K.H."/>
        </authorList>
    </citation>
    <scope>NUCLEOTIDE SEQUENCE [LARGE SCALE GENOMIC DNA]</scope>
    <source>
        <strain evidence="9 10">DSM 11827</strain>
    </source>
</reference>
<dbReference type="Proteomes" id="UP000007148">
    <property type="component" value="Unassembled WGS sequence"/>
</dbReference>
<name>G4TJL2_SERID</name>
<dbReference type="HOGENOM" id="CLU_000288_182_2_1"/>
<dbReference type="AlphaFoldDB" id="G4TJL2"/>
<dbReference type="GO" id="GO:0016020">
    <property type="term" value="C:membrane"/>
    <property type="evidence" value="ECO:0007669"/>
    <property type="project" value="UniProtKB-SubCell"/>
</dbReference>
<protein>
    <recommendedName>
        <fullName evidence="8">DUF676 domain-containing protein</fullName>
    </recommendedName>
</protein>
<gene>
    <name evidence="9" type="ORF">PIIN_05430</name>
</gene>
<evidence type="ECO:0000256" key="1">
    <source>
        <dbReference type="ARBA" id="ARBA00004173"/>
    </source>
</evidence>
<evidence type="ECO:0000313" key="9">
    <source>
        <dbReference type="EMBL" id="CCA71493.1"/>
    </source>
</evidence>
<evidence type="ECO:0000256" key="6">
    <source>
        <dbReference type="ARBA" id="ARBA00023128"/>
    </source>
</evidence>
<keyword evidence="7" id="KW-0472">Membrane</keyword>
<dbReference type="PANTHER" id="PTHR48182:SF2">
    <property type="entry name" value="PROTEIN SERAC1"/>
    <property type="match status" value="1"/>
</dbReference>
<keyword evidence="5" id="KW-0256">Endoplasmic reticulum</keyword>
<dbReference type="SUPFAM" id="SSF53474">
    <property type="entry name" value="alpha/beta-Hydrolases"/>
    <property type="match status" value="1"/>
</dbReference>
<organism evidence="9 10">
    <name type="scientific">Serendipita indica (strain DSM 11827)</name>
    <name type="common">Root endophyte fungus</name>
    <name type="synonym">Piriformospora indica</name>
    <dbReference type="NCBI Taxonomy" id="1109443"/>
    <lineage>
        <taxon>Eukaryota</taxon>
        <taxon>Fungi</taxon>
        <taxon>Dikarya</taxon>
        <taxon>Basidiomycota</taxon>
        <taxon>Agaricomycotina</taxon>
        <taxon>Agaricomycetes</taxon>
        <taxon>Sebacinales</taxon>
        <taxon>Serendipitaceae</taxon>
        <taxon>Serendipita</taxon>
    </lineage>
</organism>
<keyword evidence="10" id="KW-1185">Reference proteome</keyword>
<comment type="similarity">
    <text evidence="4">Belongs to the putative lipase ROG1 family.</text>
</comment>
<dbReference type="eggNOG" id="KOG2029">
    <property type="taxonomic scope" value="Eukaryota"/>
</dbReference>
<evidence type="ECO:0000313" key="10">
    <source>
        <dbReference type="Proteomes" id="UP000007148"/>
    </source>
</evidence>
<dbReference type="GO" id="GO:0005739">
    <property type="term" value="C:mitochondrion"/>
    <property type="evidence" value="ECO:0007669"/>
    <property type="project" value="UniProtKB-SubCell"/>
</dbReference>
<comment type="caution">
    <text evidence="9">The sequence shown here is derived from an EMBL/GenBank/DDBJ whole genome shotgun (WGS) entry which is preliminary data.</text>
</comment>
<comment type="subcellular location">
    <subcellularLocation>
        <location evidence="2">Endoplasmic reticulum</location>
    </subcellularLocation>
    <subcellularLocation>
        <location evidence="3">Membrane</location>
    </subcellularLocation>
    <subcellularLocation>
        <location evidence="1">Mitochondrion</location>
    </subcellularLocation>
</comment>
<dbReference type="OrthoDB" id="3246270at2759"/>